<keyword evidence="9" id="KW-1185">Reference proteome</keyword>
<dbReference type="Proteomes" id="UP000199645">
    <property type="component" value="Unassembled WGS sequence"/>
</dbReference>
<dbReference type="SMART" id="SM00237">
    <property type="entry name" value="Calx_beta"/>
    <property type="match status" value="2"/>
</dbReference>
<dbReference type="OrthoDB" id="3279580at2"/>
<evidence type="ECO:0000256" key="5">
    <source>
        <dbReference type="SAM" id="MobiDB-lite"/>
    </source>
</evidence>
<feature type="domain" description="Calx-beta" evidence="7">
    <location>
        <begin position="722"/>
        <end position="823"/>
    </location>
</feature>
<dbReference type="RefSeq" id="WP_093614502.1">
    <property type="nucleotide sequence ID" value="NZ_BOMT01000037.1"/>
</dbReference>
<dbReference type="STRING" id="35752.SAMN05421541_105443"/>
<feature type="region of interest" description="Disordered" evidence="5">
    <location>
        <begin position="196"/>
        <end position="218"/>
    </location>
</feature>
<protein>
    <submittedName>
        <fullName evidence="8">Calx-beta domain-containing protein</fullName>
    </submittedName>
</protein>
<dbReference type="AlphaFoldDB" id="A0A1I2FLC2"/>
<name>A0A1I2FLC2_9ACTN</name>
<dbReference type="GO" id="GO:0098703">
    <property type="term" value="P:calcium ion import across plasma membrane"/>
    <property type="evidence" value="ECO:0007669"/>
    <property type="project" value="TreeGrafter"/>
</dbReference>
<keyword evidence="6" id="KW-0472">Membrane</keyword>
<dbReference type="InterPro" id="IPR003644">
    <property type="entry name" value="Calx_beta"/>
</dbReference>
<accession>A0A1I2FLC2</accession>
<proteinExistence type="predicted"/>
<dbReference type="Pfam" id="PF03160">
    <property type="entry name" value="Calx-beta"/>
    <property type="match status" value="4"/>
</dbReference>
<keyword evidence="6" id="KW-1133">Transmembrane helix</keyword>
<organism evidence="8 9">
    <name type="scientific">Actinoplanes philippinensis</name>
    <dbReference type="NCBI Taxonomy" id="35752"/>
    <lineage>
        <taxon>Bacteria</taxon>
        <taxon>Bacillati</taxon>
        <taxon>Actinomycetota</taxon>
        <taxon>Actinomycetes</taxon>
        <taxon>Micromonosporales</taxon>
        <taxon>Micromonosporaceae</taxon>
        <taxon>Actinoplanes</taxon>
    </lineage>
</organism>
<reference evidence="8 9" key="1">
    <citation type="submission" date="2016-10" db="EMBL/GenBank/DDBJ databases">
        <authorList>
            <person name="de Groot N.N."/>
        </authorList>
    </citation>
    <scope>NUCLEOTIDE SEQUENCE [LARGE SCALE GENOMIC DNA]</scope>
    <source>
        <strain evidence="8 9">DSM 43019</strain>
    </source>
</reference>
<dbReference type="InterPro" id="IPR051171">
    <property type="entry name" value="CaCA"/>
</dbReference>
<keyword evidence="3" id="KW-0106">Calcium</keyword>
<gene>
    <name evidence="8" type="ORF">SAMN05421541_105443</name>
</gene>
<evidence type="ECO:0000259" key="7">
    <source>
        <dbReference type="SMART" id="SM00237"/>
    </source>
</evidence>
<sequence>MHYHTRRTGSGGSVPLALRGHNSVRTVLSAAVAGVIGLAPVVLVASPAAAFVAPKYSITTSSTPIVETATVTPASGLTPAQTVQKKATIYVNLSAPAEEETTVTLTIDTTEGAGGTAIGAASSNVNRDFTWPPADGAAVVIPAGEQSGSLDIELYDDKLDEDATQNFVVKVDETSPVLSPLTTAAGSTRVYISDDDATPTVSIGDAGDATEGTTEESDDANDLVFPLTLSGRSEKAVTVELSTANGVTSGDTYGATGGLMATTGVDYITQTKSVVTIPKYAVSAVAVVDVKPDAVVEASPEKLTATIANPTNATLGTPVTGTGNIVDDETAPSVGLSYLALENWDDEPVRSSLEGNTGETAKTINVKLSGQSTIPVRLNYEFVATGDYPANNGKDYKGASGSITIAPGQTTATIPVTILADTIFEPNDETFGVKLTSPNGSVTASSIANPFAFTITDDDTGPVTFATGNVEVQEGNTGTTVAKVPVTLSAPLDIDTTLDVVVSPVSADPDGVNEGDTAGRNDYDPPTTGTVTIKAGETVGYVEIVVNGDTVFEKNETLTVAASRGSADPVRVAAGAAPGTTQTSLVTIANDDAAPTFAFSEVAAPEGGLVRIGGTITGIAQDPYTISFTTAASGSATADAAGMIEAVPATPGVDFETTPAIVDYTVPTGKSGTVVVADRSTANLGSLYLLPDDIDEPTETFTVTATEKGTTLVGFAKSTGTFRITDDPSDLPPAASLQDESIGEWEQSVDVDVDVTPNGEATSTTQTIKIPYKTVDGTAKAGEDYVKTEGVLEIKPGDTPKINVKIINDKWAEDEETFEVRFGSPISPVGASVIKSTGEVTIKSDDKTDPVKPSLSVTGPAKGVGGATISGKAAPNATVELWGAMLPETDPAKGKWLAEVKSDDEGWFKFPSRSLSQGWVFAAQATDMVSEPVTVKVTQNPSFSASSTKGKLNVSVAGNPKAAGQTVTVQRYTGGKWVNVGSKGTTNSAGAFKKSYSFKSKTKLTLRVQVSGDSSLGINSGWSAQKKITIK</sequence>
<keyword evidence="2" id="KW-0677">Repeat</keyword>
<dbReference type="GO" id="GO:0007154">
    <property type="term" value="P:cell communication"/>
    <property type="evidence" value="ECO:0007669"/>
    <property type="project" value="InterPro"/>
</dbReference>
<keyword evidence="6" id="KW-0812">Transmembrane</keyword>
<dbReference type="InterPro" id="IPR038081">
    <property type="entry name" value="CalX-like_sf"/>
</dbReference>
<dbReference type="EMBL" id="FONV01000005">
    <property type="protein sequence ID" value="SFF05231.1"/>
    <property type="molecule type" value="Genomic_DNA"/>
</dbReference>
<evidence type="ECO:0000256" key="4">
    <source>
        <dbReference type="ARBA" id="ARBA00023065"/>
    </source>
</evidence>
<dbReference type="PANTHER" id="PTHR11878">
    <property type="entry name" value="SODIUM/CALCIUM EXCHANGER"/>
    <property type="match status" value="1"/>
</dbReference>
<feature type="transmembrane region" description="Helical" evidence="6">
    <location>
        <begin position="27"/>
        <end position="53"/>
    </location>
</feature>
<keyword evidence="4" id="KW-0406">Ion transport</keyword>
<feature type="domain" description="Calx-beta" evidence="7">
    <location>
        <begin position="339"/>
        <end position="436"/>
    </location>
</feature>
<evidence type="ECO:0000256" key="6">
    <source>
        <dbReference type="SAM" id="Phobius"/>
    </source>
</evidence>
<dbReference type="GO" id="GO:0005432">
    <property type="term" value="F:calcium:sodium antiporter activity"/>
    <property type="evidence" value="ECO:0007669"/>
    <property type="project" value="TreeGrafter"/>
</dbReference>
<evidence type="ECO:0000256" key="3">
    <source>
        <dbReference type="ARBA" id="ARBA00022837"/>
    </source>
</evidence>
<dbReference type="GO" id="GO:0016020">
    <property type="term" value="C:membrane"/>
    <property type="evidence" value="ECO:0007669"/>
    <property type="project" value="InterPro"/>
</dbReference>
<dbReference type="PANTHER" id="PTHR11878:SF65">
    <property type="entry name" value="NA_CA-EXCHANGE PROTEIN, ISOFORM G"/>
    <property type="match status" value="1"/>
</dbReference>
<evidence type="ECO:0000313" key="9">
    <source>
        <dbReference type="Proteomes" id="UP000199645"/>
    </source>
</evidence>
<feature type="region of interest" description="Disordered" evidence="5">
    <location>
        <begin position="506"/>
        <end position="528"/>
    </location>
</feature>
<dbReference type="Gene3D" id="2.60.40.2030">
    <property type="match status" value="6"/>
</dbReference>
<evidence type="ECO:0000256" key="2">
    <source>
        <dbReference type="ARBA" id="ARBA00022737"/>
    </source>
</evidence>
<dbReference type="SUPFAM" id="SSF141072">
    <property type="entry name" value="CalX-like"/>
    <property type="match status" value="5"/>
</dbReference>
<keyword evidence="1" id="KW-0732">Signal</keyword>
<evidence type="ECO:0000256" key="1">
    <source>
        <dbReference type="ARBA" id="ARBA00022729"/>
    </source>
</evidence>
<evidence type="ECO:0000313" key="8">
    <source>
        <dbReference type="EMBL" id="SFF05231.1"/>
    </source>
</evidence>
<keyword evidence="4" id="KW-0813">Transport</keyword>